<keyword evidence="5" id="KW-1185">Reference proteome</keyword>
<comment type="similarity">
    <text evidence="1 3">Belongs to the class-II DAHP synthase family.</text>
</comment>
<protein>
    <recommendedName>
        <fullName evidence="3">Phospho-2-dehydro-3-deoxyheptonate aldolase</fullName>
        <ecNumber evidence="3">2.5.1.54</ecNumber>
    </recommendedName>
</protein>
<dbReference type="NCBIfam" id="TIGR01358">
    <property type="entry name" value="DAHP_synth_II"/>
    <property type="match status" value="1"/>
</dbReference>
<name>A0ABW1NEZ4_9ACTN</name>
<dbReference type="SUPFAM" id="SSF51569">
    <property type="entry name" value="Aldolase"/>
    <property type="match status" value="1"/>
</dbReference>
<dbReference type="EC" id="2.5.1.54" evidence="3"/>
<keyword evidence="3" id="KW-0028">Amino-acid biosynthesis</keyword>
<reference evidence="5" key="1">
    <citation type="journal article" date="2019" name="Int. J. Syst. Evol. Microbiol.">
        <title>The Global Catalogue of Microorganisms (GCM) 10K type strain sequencing project: providing services to taxonomists for standard genome sequencing and annotation.</title>
        <authorList>
            <consortium name="The Broad Institute Genomics Platform"/>
            <consortium name="The Broad Institute Genome Sequencing Center for Infectious Disease"/>
            <person name="Wu L."/>
            <person name="Ma J."/>
        </authorList>
    </citation>
    <scope>NUCLEOTIDE SEQUENCE [LARGE SCALE GENOMIC DNA]</scope>
    <source>
        <strain evidence="5">JCM 30346</strain>
    </source>
</reference>
<dbReference type="Gene3D" id="3.20.20.70">
    <property type="entry name" value="Aldolase class I"/>
    <property type="match status" value="1"/>
</dbReference>
<keyword evidence="3" id="KW-0057">Aromatic amino acid biosynthesis</keyword>
<dbReference type="RefSeq" id="WP_380747534.1">
    <property type="nucleotide sequence ID" value="NZ_JBHSRF010000005.1"/>
</dbReference>
<comment type="catalytic activity">
    <reaction evidence="3">
        <text>D-erythrose 4-phosphate + phosphoenolpyruvate + H2O = 7-phospho-2-dehydro-3-deoxy-D-arabino-heptonate + phosphate</text>
        <dbReference type="Rhea" id="RHEA:14717"/>
        <dbReference type="ChEBI" id="CHEBI:15377"/>
        <dbReference type="ChEBI" id="CHEBI:16897"/>
        <dbReference type="ChEBI" id="CHEBI:43474"/>
        <dbReference type="ChEBI" id="CHEBI:58394"/>
        <dbReference type="ChEBI" id="CHEBI:58702"/>
        <dbReference type="EC" id="2.5.1.54"/>
    </reaction>
</comment>
<evidence type="ECO:0000256" key="3">
    <source>
        <dbReference type="RuleBase" id="RU363071"/>
    </source>
</evidence>
<keyword evidence="2 3" id="KW-0808">Transferase</keyword>
<gene>
    <name evidence="4" type="ORF">ACFP1K_05440</name>
</gene>
<proteinExistence type="inferred from homology"/>
<dbReference type="Pfam" id="PF01474">
    <property type="entry name" value="DAHP_synth_2"/>
    <property type="match status" value="1"/>
</dbReference>
<dbReference type="InterPro" id="IPR002480">
    <property type="entry name" value="DAHP_synth_2"/>
</dbReference>
<organism evidence="4 5">
    <name type="scientific">Sphaerisporangium aureirubrum</name>
    <dbReference type="NCBI Taxonomy" id="1544736"/>
    <lineage>
        <taxon>Bacteria</taxon>
        <taxon>Bacillati</taxon>
        <taxon>Actinomycetota</taxon>
        <taxon>Actinomycetes</taxon>
        <taxon>Streptosporangiales</taxon>
        <taxon>Streptosporangiaceae</taxon>
        <taxon>Sphaerisporangium</taxon>
    </lineage>
</organism>
<dbReference type="GO" id="GO:0003849">
    <property type="term" value="F:3-deoxy-7-phosphoheptulonate synthase activity"/>
    <property type="evidence" value="ECO:0007669"/>
    <property type="project" value="UniProtKB-EC"/>
</dbReference>
<comment type="pathway">
    <text evidence="3">Metabolic intermediate biosynthesis; chorismate biosynthesis; chorismate from D-erythrose 4-phosphate and phosphoenolpyruvate: step 1/7.</text>
</comment>
<accession>A0ABW1NEZ4</accession>
<evidence type="ECO:0000313" key="5">
    <source>
        <dbReference type="Proteomes" id="UP001596137"/>
    </source>
</evidence>
<dbReference type="Proteomes" id="UP001596137">
    <property type="component" value="Unassembled WGS sequence"/>
</dbReference>
<evidence type="ECO:0000256" key="2">
    <source>
        <dbReference type="ARBA" id="ARBA00022679"/>
    </source>
</evidence>
<comment type="caution">
    <text evidence="4">The sequence shown here is derived from an EMBL/GenBank/DDBJ whole genome shotgun (WGS) entry which is preliminary data.</text>
</comment>
<evidence type="ECO:0000313" key="4">
    <source>
        <dbReference type="EMBL" id="MFC6080592.1"/>
    </source>
</evidence>
<dbReference type="EMBL" id="JBHSRF010000005">
    <property type="protein sequence ID" value="MFC6080592.1"/>
    <property type="molecule type" value="Genomic_DNA"/>
</dbReference>
<dbReference type="PANTHER" id="PTHR21337">
    <property type="entry name" value="PHOSPHO-2-DEHYDRO-3-DEOXYHEPTONATE ALDOLASE 1, 2"/>
    <property type="match status" value="1"/>
</dbReference>
<dbReference type="PANTHER" id="PTHR21337:SF0">
    <property type="entry name" value="PHOSPHO-2-DEHYDRO-3-DEOXYHEPTONATE ALDOLASE"/>
    <property type="match status" value="1"/>
</dbReference>
<sequence length="446" mass="49346">MSAEPINLDSWRELPAAQQPDWPDRAALDRVVSELRELPPLVFAGECDELKDRLAAVARGEAFVLQGGDCAETFAGATADNVRNKLKTLLQMAIVLTYAGRVPIVKIGRVAGQFAKPRSKPTEVRDGVELPAYRGDMVNGFDFTPEARNPDPGRLIRAYHSSAVTLNLARAFTKGGYADLRQVHAWNQDFVAESPAGRRYEQLAREIDQALAFMRACRADPEEFHTVEFYSSHEALILDYDHAMTRIDSRTGLPYDVSAHMVWIGERTRQLDGAHVEFFSRIRNPIGVKLGPTTTPEDALALIDRLNPANEAGRLTFIARMGASRVREALPPLVEKVRASGAQIAWICDPMHGNTFEAPSGHKTRRLDDVIDEVTGFFEVHHALGSHPGGIHIEFTGDDVTECVGGGHPIVEEDLALRYETACDPRLNRGQSLDLAFRVAELYRSS</sequence>
<evidence type="ECO:0000256" key="1">
    <source>
        <dbReference type="ARBA" id="ARBA00008911"/>
    </source>
</evidence>
<dbReference type="InterPro" id="IPR013785">
    <property type="entry name" value="Aldolase_TIM"/>
</dbReference>